<dbReference type="KEGG" id="dfa:DFA_09422"/>
<evidence type="ECO:0000313" key="1">
    <source>
        <dbReference type="EMBL" id="EGG16390.1"/>
    </source>
</evidence>
<reference evidence="2" key="1">
    <citation type="journal article" date="2011" name="Genome Res.">
        <title>Phylogeny-wide analysis of social amoeba genomes highlights ancient origins for complex intercellular communication.</title>
        <authorList>
            <person name="Heidel A.J."/>
            <person name="Lawal H.M."/>
            <person name="Felder M."/>
            <person name="Schilde C."/>
            <person name="Helps N.R."/>
            <person name="Tunggal B."/>
            <person name="Rivero F."/>
            <person name="John U."/>
            <person name="Schleicher M."/>
            <person name="Eichinger L."/>
            <person name="Platzer M."/>
            <person name="Noegel A.A."/>
            <person name="Schaap P."/>
            <person name="Gloeckner G."/>
        </authorList>
    </citation>
    <scope>NUCLEOTIDE SEQUENCE [LARGE SCALE GENOMIC DNA]</scope>
    <source>
        <strain evidence="2">SH3</strain>
    </source>
</reference>
<organism evidence="1 2">
    <name type="scientific">Cavenderia fasciculata</name>
    <name type="common">Slime mold</name>
    <name type="synonym">Dictyostelium fasciculatum</name>
    <dbReference type="NCBI Taxonomy" id="261658"/>
    <lineage>
        <taxon>Eukaryota</taxon>
        <taxon>Amoebozoa</taxon>
        <taxon>Evosea</taxon>
        <taxon>Eumycetozoa</taxon>
        <taxon>Dictyostelia</taxon>
        <taxon>Acytosteliales</taxon>
        <taxon>Cavenderiaceae</taxon>
        <taxon>Cavenderia</taxon>
    </lineage>
</organism>
<gene>
    <name evidence="1" type="ORF">DFA_09422</name>
</gene>
<dbReference type="EMBL" id="GL883024">
    <property type="protein sequence ID" value="EGG16390.1"/>
    <property type="molecule type" value="Genomic_DNA"/>
</dbReference>
<dbReference type="RefSeq" id="XP_004354774.1">
    <property type="nucleotide sequence ID" value="XM_004354722.1"/>
</dbReference>
<keyword evidence="2" id="KW-1185">Reference proteome</keyword>
<sequence length="115" mass="13513">MFLVARNILFKTIFGKSTCMTRAVCYYIGTDKSLEIQQEECDVVDIISAKSSLKLIENLDLEDISVKFNDGMIFFYQKIIRYCLDLEQGFQQVFQIDSTREDQKGYCWQEVEEYS</sequence>
<dbReference type="GeneID" id="14868280"/>
<dbReference type="AlphaFoldDB" id="F4Q7K8"/>
<accession>F4Q7K8</accession>
<protein>
    <submittedName>
        <fullName evidence="1">Uncharacterized protein</fullName>
    </submittedName>
</protein>
<evidence type="ECO:0000313" key="2">
    <source>
        <dbReference type="Proteomes" id="UP000007797"/>
    </source>
</evidence>
<proteinExistence type="predicted"/>
<dbReference type="Proteomes" id="UP000007797">
    <property type="component" value="Unassembled WGS sequence"/>
</dbReference>
<name>F4Q7K8_CACFS</name>